<accession>A0A7W7ZPB7</accession>
<evidence type="ECO:0000313" key="2">
    <source>
        <dbReference type="Proteomes" id="UP000584867"/>
    </source>
</evidence>
<dbReference type="EMBL" id="JACHIO010000007">
    <property type="protein sequence ID" value="MBB5063670.1"/>
    <property type="molecule type" value="Genomic_DNA"/>
</dbReference>
<name>A0A7W7ZPB7_9BACT</name>
<gene>
    <name evidence="1" type="ORF">HDF15_002015</name>
</gene>
<evidence type="ECO:0008006" key="3">
    <source>
        <dbReference type="Google" id="ProtNLM"/>
    </source>
</evidence>
<organism evidence="1 2">
    <name type="scientific">Granulicella mallensis</name>
    <dbReference type="NCBI Taxonomy" id="940614"/>
    <lineage>
        <taxon>Bacteria</taxon>
        <taxon>Pseudomonadati</taxon>
        <taxon>Acidobacteriota</taxon>
        <taxon>Terriglobia</taxon>
        <taxon>Terriglobales</taxon>
        <taxon>Acidobacteriaceae</taxon>
        <taxon>Granulicella</taxon>
    </lineage>
</organism>
<dbReference type="RefSeq" id="WP_184255024.1">
    <property type="nucleotide sequence ID" value="NZ_JACHIO010000007.1"/>
</dbReference>
<dbReference type="Pfam" id="PF14367">
    <property type="entry name" value="DUF4411"/>
    <property type="match status" value="1"/>
</dbReference>
<evidence type="ECO:0000313" key="1">
    <source>
        <dbReference type="EMBL" id="MBB5063670.1"/>
    </source>
</evidence>
<dbReference type="InterPro" id="IPR016541">
    <property type="entry name" value="UCP008505"/>
</dbReference>
<protein>
    <recommendedName>
        <fullName evidence="3">DUF4411 family protein</fullName>
    </recommendedName>
</protein>
<dbReference type="Proteomes" id="UP000584867">
    <property type="component" value="Unassembled WGS sequence"/>
</dbReference>
<proteinExistence type="predicted"/>
<reference evidence="1 2" key="1">
    <citation type="submission" date="2020-08" db="EMBL/GenBank/DDBJ databases">
        <title>Genomic Encyclopedia of Type Strains, Phase IV (KMG-V): Genome sequencing to study the core and pangenomes of soil and plant-associated prokaryotes.</title>
        <authorList>
            <person name="Whitman W."/>
        </authorList>
    </citation>
    <scope>NUCLEOTIDE SEQUENCE [LARGE SCALE GENOMIC DNA]</scope>
    <source>
        <strain evidence="1 2">X5P3</strain>
    </source>
</reference>
<sequence length="168" mass="18891">MLYLLDANVLITANSTYYPLDQVPEFWSWVHHQAESNRLKIPREIMEEIKAGRKDDDPLLDWICIPEIESALLLDELVDVALVQHVVSTGYAADLSDDEVEKIGRDPFLIAYALADPAKRTVVRTEVSRPSAQRANRKVPDVCQNLGAISCGPFALNRALGFRTGWRT</sequence>
<comment type="caution">
    <text evidence="1">The sequence shown here is derived from an EMBL/GenBank/DDBJ whole genome shotgun (WGS) entry which is preliminary data.</text>
</comment>
<dbReference type="AlphaFoldDB" id="A0A7W7ZPB7"/>